<comment type="caution">
    <text evidence="1">The sequence shown here is derived from an EMBL/GenBank/DDBJ whole genome shotgun (WGS) entry which is preliminary data.</text>
</comment>
<sequence>MDLINKFLNITVPFVALVTLPFFLPPYFLFKLLLSTIRNIFSEDVAGKVVLITGASSGIGEHLAYEYARKGACLALIARRELRLREVASQAELIGSPTAIVIPGDVTKVEDCKHFVEATVKHFGRLDHLVTNAGVAPVCMFEDYPDITRAAPAMDINFWGSAYSAYFAIPHLKQSKGKIIAIASAAGWLPVPRMTFYSASKAAVIALYETLRVEYGDDIGITIVTPGVIESEMTEGKFLNKAGKLEANKEMRDVQVSLMPVRSTEKCVRAIVNSACRGDKYLTEPSWVRVTFFWKAFWPEIIVWFNNMLLVTGPGTSQRDAPSKKLLDLVKGIKEFLTPDTVSFHELTARLDHQRYRRSPF</sequence>
<evidence type="ECO:0000313" key="2">
    <source>
        <dbReference type="Proteomes" id="UP001163603"/>
    </source>
</evidence>
<gene>
    <name evidence="1" type="ORF">Pint_01219</name>
</gene>
<dbReference type="Proteomes" id="UP001163603">
    <property type="component" value="Chromosome 1"/>
</dbReference>
<organism evidence="1 2">
    <name type="scientific">Pistacia integerrima</name>
    <dbReference type="NCBI Taxonomy" id="434235"/>
    <lineage>
        <taxon>Eukaryota</taxon>
        <taxon>Viridiplantae</taxon>
        <taxon>Streptophyta</taxon>
        <taxon>Embryophyta</taxon>
        <taxon>Tracheophyta</taxon>
        <taxon>Spermatophyta</taxon>
        <taxon>Magnoliopsida</taxon>
        <taxon>eudicotyledons</taxon>
        <taxon>Gunneridae</taxon>
        <taxon>Pentapetalae</taxon>
        <taxon>rosids</taxon>
        <taxon>malvids</taxon>
        <taxon>Sapindales</taxon>
        <taxon>Anacardiaceae</taxon>
        <taxon>Pistacia</taxon>
    </lineage>
</organism>
<proteinExistence type="predicted"/>
<name>A0ACC0ZIE4_9ROSI</name>
<keyword evidence="2" id="KW-1185">Reference proteome</keyword>
<evidence type="ECO:0000313" key="1">
    <source>
        <dbReference type="EMBL" id="KAJ0051959.1"/>
    </source>
</evidence>
<accession>A0ACC0ZIE4</accession>
<reference evidence="2" key="1">
    <citation type="journal article" date="2023" name="G3 (Bethesda)">
        <title>Genome assembly and association tests identify interacting loci associated with vigor, precocity, and sex in interspecific pistachio rootstocks.</title>
        <authorList>
            <person name="Palmer W."/>
            <person name="Jacygrad E."/>
            <person name="Sagayaradj S."/>
            <person name="Cavanaugh K."/>
            <person name="Han R."/>
            <person name="Bertier L."/>
            <person name="Beede B."/>
            <person name="Kafkas S."/>
            <person name="Golino D."/>
            <person name="Preece J."/>
            <person name="Michelmore R."/>
        </authorList>
    </citation>
    <scope>NUCLEOTIDE SEQUENCE [LARGE SCALE GENOMIC DNA]</scope>
</reference>
<protein>
    <submittedName>
        <fullName evidence="1">Uncharacterized protein</fullName>
    </submittedName>
</protein>
<dbReference type="EMBL" id="CM047736">
    <property type="protein sequence ID" value="KAJ0051959.1"/>
    <property type="molecule type" value="Genomic_DNA"/>
</dbReference>